<dbReference type="GeneID" id="95987604"/>
<keyword evidence="3" id="KW-1185">Reference proteome</keyword>
<feature type="region of interest" description="Disordered" evidence="1">
    <location>
        <begin position="1"/>
        <end position="79"/>
    </location>
</feature>
<dbReference type="EMBL" id="JBBXJM010000005">
    <property type="protein sequence ID" value="KAL1407147.1"/>
    <property type="molecule type" value="Genomic_DNA"/>
</dbReference>
<sequence length="347" mass="37377">MSTNGQLLPGGQVATNGQTLATDKTPTNDKTLTNDKTTSDKTTSDKTATNGQAGYVHPQDRPAPPEMIPAERQRASDNTRKTTLAVRLQWLIHDSKFCALGTEFVRLTSLLRVLVTIAEDYWPLFVKVTDSDSIKIMRVCAHTPKAFSPDAVFVSTIANSAPNATPKELEWLKGLELGCIKDLIILIKNAKTDALAEAKRDGALAGYEDALKSMTEDSSHPGIQALKHILARYLKHEMDDLCTSIIRHCGNPAIRNYALGSSARLGPIDPPTVGAQSVKPETATFAQQQQSIKDKIEALKAKADKVAAARIAKEEADKAAKDEAVEADKDAAAKVAGQAEHSAEQGQ</sequence>
<feature type="compositionally biased region" description="Basic and acidic residues" evidence="1">
    <location>
        <begin position="69"/>
        <end position="79"/>
    </location>
</feature>
<reference evidence="2 3" key="1">
    <citation type="submission" date="2023-08" db="EMBL/GenBank/DDBJ databases">
        <title>Annotated Genome Sequence of Vanrija albida AlHP1.</title>
        <authorList>
            <person name="Herzog R."/>
        </authorList>
    </citation>
    <scope>NUCLEOTIDE SEQUENCE [LARGE SCALE GENOMIC DNA]</scope>
    <source>
        <strain evidence="2 3">AlHP1</strain>
    </source>
</reference>
<name>A0ABR3PXT2_9TREE</name>
<comment type="caution">
    <text evidence="2">The sequence shown here is derived from an EMBL/GenBank/DDBJ whole genome shotgun (WGS) entry which is preliminary data.</text>
</comment>
<dbReference type="Proteomes" id="UP001565368">
    <property type="component" value="Unassembled WGS sequence"/>
</dbReference>
<feature type="compositionally biased region" description="Low complexity" evidence="1">
    <location>
        <begin position="22"/>
        <end position="36"/>
    </location>
</feature>
<evidence type="ECO:0000256" key="1">
    <source>
        <dbReference type="SAM" id="MobiDB-lite"/>
    </source>
</evidence>
<protein>
    <submittedName>
        <fullName evidence="2">Uncharacterized protein</fullName>
    </submittedName>
</protein>
<feature type="compositionally biased region" description="Basic and acidic residues" evidence="1">
    <location>
        <begin position="314"/>
        <end position="332"/>
    </location>
</feature>
<dbReference type="RefSeq" id="XP_069207091.1">
    <property type="nucleotide sequence ID" value="XM_069355020.1"/>
</dbReference>
<proteinExistence type="predicted"/>
<evidence type="ECO:0000313" key="3">
    <source>
        <dbReference type="Proteomes" id="UP001565368"/>
    </source>
</evidence>
<feature type="region of interest" description="Disordered" evidence="1">
    <location>
        <begin position="314"/>
        <end position="347"/>
    </location>
</feature>
<gene>
    <name evidence="2" type="ORF">Q8F55_006561</name>
</gene>
<accession>A0ABR3PXT2</accession>
<organism evidence="2 3">
    <name type="scientific">Vanrija albida</name>
    <dbReference type="NCBI Taxonomy" id="181172"/>
    <lineage>
        <taxon>Eukaryota</taxon>
        <taxon>Fungi</taxon>
        <taxon>Dikarya</taxon>
        <taxon>Basidiomycota</taxon>
        <taxon>Agaricomycotina</taxon>
        <taxon>Tremellomycetes</taxon>
        <taxon>Trichosporonales</taxon>
        <taxon>Trichosporonaceae</taxon>
        <taxon>Vanrija</taxon>
    </lineage>
</organism>
<evidence type="ECO:0000313" key="2">
    <source>
        <dbReference type="EMBL" id="KAL1407147.1"/>
    </source>
</evidence>